<proteinExistence type="predicted"/>
<comment type="caution">
    <text evidence="1">The sequence shown here is derived from an EMBL/GenBank/DDBJ whole genome shotgun (WGS) entry which is preliminary data.</text>
</comment>
<gene>
    <name evidence="1" type="ORF">HPB47_016967</name>
</gene>
<protein>
    <submittedName>
        <fullName evidence="1">Uncharacterized protein</fullName>
    </submittedName>
</protein>
<dbReference type="EMBL" id="JABSTQ010005780">
    <property type="protein sequence ID" value="KAG0438550.1"/>
    <property type="molecule type" value="Genomic_DNA"/>
</dbReference>
<evidence type="ECO:0000313" key="1">
    <source>
        <dbReference type="EMBL" id="KAG0438550.1"/>
    </source>
</evidence>
<reference evidence="1 2" key="1">
    <citation type="journal article" date="2020" name="Cell">
        <title>Large-Scale Comparative Analyses of Tick Genomes Elucidate Their Genetic Diversity and Vector Capacities.</title>
        <authorList>
            <consortium name="Tick Genome and Microbiome Consortium (TIGMIC)"/>
            <person name="Jia N."/>
            <person name="Wang J."/>
            <person name="Shi W."/>
            <person name="Du L."/>
            <person name="Sun Y."/>
            <person name="Zhan W."/>
            <person name="Jiang J.F."/>
            <person name="Wang Q."/>
            <person name="Zhang B."/>
            <person name="Ji P."/>
            <person name="Bell-Sakyi L."/>
            <person name="Cui X.M."/>
            <person name="Yuan T.T."/>
            <person name="Jiang B.G."/>
            <person name="Yang W.F."/>
            <person name="Lam T.T."/>
            <person name="Chang Q.C."/>
            <person name="Ding S.J."/>
            <person name="Wang X.J."/>
            <person name="Zhu J.G."/>
            <person name="Ruan X.D."/>
            <person name="Zhao L."/>
            <person name="Wei J.T."/>
            <person name="Ye R.Z."/>
            <person name="Que T.C."/>
            <person name="Du C.H."/>
            <person name="Zhou Y.H."/>
            <person name="Cheng J.X."/>
            <person name="Dai P.F."/>
            <person name="Guo W.B."/>
            <person name="Han X.H."/>
            <person name="Huang E.J."/>
            <person name="Li L.F."/>
            <person name="Wei W."/>
            <person name="Gao Y.C."/>
            <person name="Liu J.Z."/>
            <person name="Shao H.Z."/>
            <person name="Wang X."/>
            <person name="Wang C.C."/>
            <person name="Yang T.C."/>
            <person name="Huo Q.B."/>
            <person name="Li W."/>
            <person name="Chen H.Y."/>
            <person name="Chen S.E."/>
            <person name="Zhou L.G."/>
            <person name="Ni X.B."/>
            <person name="Tian J.H."/>
            <person name="Sheng Y."/>
            <person name="Liu T."/>
            <person name="Pan Y.S."/>
            <person name="Xia L.Y."/>
            <person name="Li J."/>
            <person name="Zhao F."/>
            <person name="Cao W.C."/>
        </authorList>
    </citation>
    <scope>NUCLEOTIDE SEQUENCE [LARGE SCALE GENOMIC DNA]</scope>
    <source>
        <strain evidence="1">Iper-2018</strain>
    </source>
</reference>
<evidence type="ECO:0000313" key="2">
    <source>
        <dbReference type="Proteomes" id="UP000805193"/>
    </source>
</evidence>
<accession>A0AC60QPM7</accession>
<keyword evidence="2" id="KW-1185">Reference proteome</keyword>
<sequence>MNSHAAFVSKRQKEKATKEAARTAQRTATPSSTTPPGKREIDPAKPLKGFAQKRRPTLSRLPMEDIKVVFRPRGFDPIACGASTLMMAILQLLPPLQSRPQEKIRVHPNNRTFTVSTPDQDRARRLDAATSLTLGDRTFQVSAYVAMPENCTRIVVPEALCMGETTEEVIHYATLDNPS</sequence>
<organism evidence="1 2">
    <name type="scientific">Ixodes persulcatus</name>
    <name type="common">Taiga tick</name>
    <dbReference type="NCBI Taxonomy" id="34615"/>
    <lineage>
        <taxon>Eukaryota</taxon>
        <taxon>Metazoa</taxon>
        <taxon>Ecdysozoa</taxon>
        <taxon>Arthropoda</taxon>
        <taxon>Chelicerata</taxon>
        <taxon>Arachnida</taxon>
        <taxon>Acari</taxon>
        <taxon>Parasitiformes</taxon>
        <taxon>Ixodida</taxon>
        <taxon>Ixodoidea</taxon>
        <taxon>Ixodidae</taxon>
        <taxon>Ixodinae</taxon>
        <taxon>Ixodes</taxon>
    </lineage>
</organism>
<name>A0AC60QPM7_IXOPE</name>
<dbReference type="Proteomes" id="UP000805193">
    <property type="component" value="Unassembled WGS sequence"/>
</dbReference>